<evidence type="ECO:0000313" key="2">
    <source>
        <dbReference type="Proteomes" id="UP000649617"/>
    </source>
</evidence>
<dbReference type="OrthoDB" id="442457at2759"/>
<feature type="non-terminal residue" evidence="1">
    <location>
        <position position="1"/>
    </location>
</feature>
<evidence type="ECO:0000313" key="1">
    <source>
        <dbReference type="EMBL" id="CAE7614157.1"/>
    </source>
</evidence>
<reference evidence="1" key="1">
    <citation type="submission" date="2021-02" db="EMBL/GenBank/DDBJ databases">
        <authorList>
            <person name="Dougan E. K."/>
            <person name="Rhodes N."/>
            <person name="Thang M."/>
            <person name="Chan C."/>
        </authorList>
    </citation>
    <scope>NUCLEOTIDE SEQUENCE</scope>
</reference>
<comment type="caution">
    <text evidence="1">The sequence shown here is derived from an EMBL/GenBank/DDBJ whole genome shotgun (WGS) entry which is preliminary data.</text>
</comment>
<accession>A0A812V2R1</accession>
<gene>
    <name evidence="1" type="primary">GIP</name>
    <name evidence="1" type="ORF">SPIL2461_LOCUS16154</name>
</gene>
<organism evidence="1 2">
    <name type="scientific">Symbiodinium pilosum</name>
    <name type="common">Dinoflagellate</name>
    <dbReference type="NCBI Taxonomy" id="2952"/>
    <lineage>
        <taxon>Eukaryota</taxon>
        <taxon>Sar</taxon>
        <taxon>Alveolata</taxon>
        <taxon>Dinophyceae</taxon>
        <taxon>Suessiales</taxon>
        <taxon>Symbiodiniaceae</taxon>
        <taxon>Symbiodinium</taxon>
    </lineage>
</organism>
<sequence>MSQKSYVDTRLFKLEIPEGANDDELASEDLVADNRSLVGALSWLSAQTRPDLTCAVSMAQQLQKCPTVGDLKFSHSTARKALDFKDEGLRFKPLDIEDMVVLVYHDAGWANAKDTEHDEPYFELTAEDKVASQLGDLVLFADKKCLAGNPSDFTVADWKSRACVEGLEAGQHVRALFETLLSGDLVKVEK</sequence>
<protein>
    <submittedName>
        <fullName evidence="1">GIP protein</fullName>
    </submittedName>
</protein>
<dbReference type="AlphaFoldDB" id="A0A812V2R1"/>
<dbReference type="Proteomes" id="UP000649617">
    <property type="component" value="Unassembled WGS sequence"/>
</dbReference>
<dbReference type="EMBL" id="CAJNIZ010041383">
    <property type="protein sequence ID" value="CAE7614157.1"/>
    <property type="molecule type" value="Genomic_DNA"/>
</dbReference>
<proteinExistence type="predicted"/>
<keyword evidence="2" id="KW-1185">Reference proteome</keyword>
<name>A0A812V2R1_SYMPI</name>